<keyword evidence="3" id="KW-0804">Transcription</keyword>
<dbReference type="eggNOG" id="COG1309">
    <property type="taxonomic scope" value="Bacteria"/>
</dbReference>
<dbReference type="Gene3D" id="1.10.357.10">
    <property type="entry name" value="Tetracycline Repressor, domain 2"/>
    <property type="match status" value="1"/>
</dbReference>
<dbReference type="InterPro" id="IPR036271">
    <property type="entry name" value="Tet_transcr_reg_TetR-rel_C_sf"/>
</dbReference>
<keyword evidence="7" id="KW-1185">Reference proteome</keyword>
<keyword evidence="2 4" id="KW-0238">DNA-binding</keyword>
<dbReference type="InterPro" id="IPR009057">
    <property type="entry name" value="Homeodomain-like_sf"/>
</dbReference>
<gene>
    <name evidence="6" type="ordered locus">RC1_3900</name>
</gene>
<evidence type="ECO:0000259" key="5">
    <source>
        <dbReference type="PROSITE" id="PS50977"/>
    </source>
</evidence>
<dbReference type="InterPro" id="IPR050109">
    <property type="entry name" value="HTH-type_TetR-like_transc_reg"/>
</dbReference>
<dbReference type="PANTHER" id="PTHR30055">
    <property type="entry name" value="HTH-TYPE TRANSCRIPTIONAL REGULATOR RUTR"/>
    <property type="match status" value="1"/>
</dbReference>
<dbReference type="SUPFAM" id="SSF46689">
    <property type="entry name" value="Homeodomain-like"/>
    <property type="match status" value="1"/>
</dbReference>
<evidence type="ECO:0000256" key="4">
    <source>
        <dbReference type="PROSITE-ProRule" id="PRU00335"/>
    </source>
</evidence>
<dbReference type="EMBL" id="CP000613">
    <property type="protein sequence ID" value="ACJ01243.1"/>
    <property type="molecule type" value="Genomic_DNA"/>
</dbReference>
<sequence length="241" mass="25853">MVAEHRAGPGAGPRSMARRRALLDAATRLFVEKGFEKTTLSDIIALAGGSRATLYEQFGDKEGLFRAVLEAHQERFLANLECVEANPSLRPEDALTHMARGFLRAMLHDDSLSVLRVLVAEGGRVPGIAETFLAMGPDTTAARVADYLRVLSAKGLLRIDDPAMAARAFLGMIVGRLFLDRLVDPQRAIDPEKEDLYIRRAVRLFLAGAACCPQAAKGPGAEVPLRPGCPAPALARIAGAS</sequence>
<dbReference type="Pfam" id="PF00440">
    <property type="entry name" value="TetR_N"/>
    <property type="match status" value="1"/>
</dbReference>
<dbReference type="PROSITE" id="PS50977">
    <property type="entry name" value="HTH_TETR_2"/>
    <property type="match status" value="1"/>
</dbReference>
<dbReference type="InterPro" id="IPR039536">
    <property type="entry name" value="TetR_C_Proteobacteria"/>
</dbReference>
<dbReference type="OrthoDB" id="5292901at2"/>
<dbReference type="HOGENOM" id="CLU_069356_27_0_5"/>
<name>B6IY69_RHOCS</name>
<protein>
    <submittedName>
        <fullName evidence="6">Transcriptional regulator, TetR family protein</fullName>
    </submittedName>
</protein>
<evidence type="ECO:0000313" key="7">
    <source>
        <dbReference type="Proteomes" id="UP000001591"/>
    </source>
</evidence>
<feature type="domain" description="HTH tetR-type" evidence="5">
    <location>
        <begin position="16"/>
        <end position="76"/>
    </location>
</feature>
<dbReference type="GO" id="GO:0003700">
    <property type="term" value="F:DNA-binding transcription factor activity"/>
    <property type="evidence" value="ECO:0007669"/>
    <property type="project" value="TreeGrafter"/>
</dbReference>
<evidence type="ECO:0000313" key="6">
    <source>
        <dbReference type="EMBL" id="ACJ01243.1"/>
    </source>
</evidence>
<dbReference type="KEGG" id="rce:RC1_3900"/>
<dbReference type="Proteomes" id="UP000001591">
    <property type="component" value="Chromosome"/>
</dbReference>
<dbReference type="PRINTS" id="PR00455">
    <property type="entry name" value="HTHTETR"/>
</dbReference>
<reference evidence="6 7" key="1">
    <citation type="journal article" date="2010" name="BMC Genomics">
        <title>Metabolic flexibility revealed in the genome of the cyst-forming alpha-1 proteobacterium Rhodospirillum centenum.</title>
        <authorList>
            <person name="Lu Y.K."/>
            <person name="Marden J."/>
            <person name="Han M."/>
            <person name="Swingley W.D."/>
            <person name="Mastrian S.D."/>
            <person name="Chowdhury S.R."/>
            <person name="Hao J."/>
            <person name="Helmy T."/>
            <person name="Kim S."/>
            <person name="Kurdoglu A.A."/>
            <person name="Matthies H.J."/>
            <person name="Rollo D."/>
            <person name="Stothard P."/>
            <person name="Blankenship R.E."/>
            <person name="Bauer C.E."/>
            <person name="Touchman J.W."/>
        </authorList>
    </citation>
    <scope>NUCLEOTIDE SEQUENCE [LARGE SCALE GENOMIC DNA]</scope>
    <source>
        <strain evidence="7">ATCC 51521 / SW</strain>
    </source>
</reference>
<evidence type="ECO:0000256" key="3">
    <source>
        <dbReference type="ARBA" id="ARBA00023163"/>
    </source>
</evidence>
<dbReference type="InterPro" id="IPR001647">
    <property type="entry name" value="HTH_TetR"/>
</dbReference>
<accession>B6IY69</accession>
<feature type="DNA-binding region" description="H-T-H motif" evidence="4">
    <location>
        <begin position="39"/>
        <end position="58"/>
    </location>
</feature>
<dbReference type="GO" id="GO:0000976">
    <property type="term" value="F:transcription cis-regulatory region binding"/>
    <property type="evidence" value="ECO:0007669"/>
    <property type="project" value="TreeGrafter"/>
</dbReference>
<dbReference type="STRING" id="414684.RC1_3900"/>
<dbReference type="Gene3D" id="1.10.10.60">
    <property type="entry name" value="Homeodomain-like"/>
    <property type="match status" value="1"/>
</dbReference>
<keyword evidence="1" id="KW-0805">Transcription regulation</keyword>
<dbReference type="SUPFAM" id="SSF48498">
    <property type="entry name" value="Tetracyclin repressor-like, C-terminal domain"/>
    <property type="match status" value="1"/>
</dbReference>
<dbReference type="FunFam" id="1.10.10.60:FF:000141">
    <property type="entry name" value="TetR family transcriptional regulator"/>
    <property type="match status" value="1"/>
</dbReference>
<dbReference type="Pfam" id="PF14246">
    <property type="entry name" value="TetR_C_7"/>
    <property type="match status" value="1"/>
</dbReference>
<organism evidence="6 7">
    <name type="scientific">Rhodospirillum centenum (strain ATCC 51521 / SW)</name>
    <dbReference type="NCBI Taxonomy" id="414684"/>
    <lineage>
        <taxon>Bacteria</taxon>
        <taxon>Pseudomonadati</taxon>
        <taxon>Pseudomonadota</taxon>
        <taxon>Alphaproteobacteria</taxon>
        <taxon>Rhodospirillales</taxon>
        <taxon>Rhodospirillaceae</taxon>
        <taxon>Rhodospirillum</taxon>
    </lineage>
</organism>
<evidence type="ECO:0000256" key="2">
    <source>
        <dbReference type="ARBA" id="ARBA00023125"/>
    </source>
</evidence>
<proteinExistence type="predicted"/>
<dbReference type="PANTHER" id="PTHR30055:SF146">
    <property type="entry name" value="HTH-TYPE TRANSCRIPTIONAL DUAL REGULATOR CECR"/>
    <property type="match status" value="1"/>
</dbReference>
<evidence type="ECO:0000256" key="1">
    <source>
        <dbReference type="ARBA" id="ARBA00023015"/>
    </source>
</evidence>
<dbReference type="AlphaFoldDB" id="B6IY69"/>